<keyword evidence="4" id="KW-1185">Reference proteome</keyword>
<evidence type="ECO:0000313" key="4">
    <source>
        <dbReference type="Proteomes" id="UP000288096"/>
    </source>
</evidence>
<dbReference type="CDD" id="cd20736">
    <property type="entry name" value="PoNe_Nuclease"/>
    <property type="match status" value="1"/>
</dbReference>
<dbReference type="NCBIfam" id="NF009154">
    <property type="entry name" value="PRK12497.3-3"/>
    <property type="match status" value="1"/>
</dbReference>
<dbReference type="InterPro" id="IPR011335">
    <property type="entry name" value="Restrct_endonuc-II-like"/>
</dbReference>
<accession>A0A401FR69</accession>
<sequence>MAAAVNRQQHFGREGESLAARYLEQNGYQILVMNYRAPTGEIDIIAREGNTLAFVEVKARRSGRFGSPKHAVDRRKQRKISMTALHYLKETGQHNVRARFDVISILSATALPRIELIRNAFGLCYGG</sequence>
<dbReference type="Proteomes" id="UP000288096">
    <property type="component" value="Unassembled WGS sequence"/>
</dbReference>
<proteinExistence type="inferred from homology"/>
<dbReference type="InterPro" id="IPR011856">
    <property type="entry name" value="tRNA_endonuc-like_dom_sf"/>
</dbReference>
<dbReference type="PANTHER" id="PTHR34039">
    <property type="entry name" value="UPF0102 PROTEIN YRAN"/>
    <property type="match status" value="1"/>
</dbReference>
<dbReference type="NCBIfam" id="TIGR00252">
    <property type="entry name" value="YraN family protein"/>
    <property type="match status" value="1"/>
</dbReference>
<reference evidence="4" key="2">
    <citation type="submission" date="2019-01" db="EMBL/GenBank/DDBJ databases">
        <title>Genome sequence of Desulfonema ishimotonii strain Tokyo 01.</title>
        <authorList>
            <person name="Fukui M."/>
        </authorList>
    </citation>
    <scope>NUCLEOTIDE SEQUENCE [LARGE SCALE GENOMIC DNA]</scope>
    <source>
        <strain evidence="4">Tokyo 01</strain>
    </source>
</reference>
<name>A0A401FR69_9BACT</name>
<dbReference type="HAMAP" id="MF_00048">
    <property type="entry name" value="UPF0102"/>
    <property type="match status" value="1"/>
</dbReference>
<dbReference type="Pfam" id="PF02021">
    <property type="entry name" value="UPF0102"/>
    <property type="match status" value="1"/>
</dbReference>
<dbReference type="EMBL" id="BEXT01000001">
    <property type="protein sequence ID" value="GBC59459.1"/>
    <property type="molecule type" value="Genomic_DNA"/>
</dbReference>
<dbReference type="SUPFAM" id="SSF52980">
    <property type="entry name" value="Restriction endonuclease-like"/>
    <property type="match status" value="1"/>
</dbReference>
<evidence type="ECO:0000313" key="3">
    <source>
        <dbReference type="EMBL" id="GBC59459.1"/>
    </source>
</evidence>
<evidence type="ECO:0000256" key="1">
    <source>
        <dbReference type="ARBA" id="ARBA00006738"/>
    </source>
</evidence>
<dbReference type="AlphaFoldDB" id="A0A401FR69"/>
<dbReference type="OrthoDB" id="9794876at2"/>
<dbReference type="PANTHER" id="PTHR34039:SF1">
    <property type="entry name" value="UPF0102 PROTEIN YRAN"/>
    <property type="match status" value="1"/>
</dbReference>
<gene>
    <name evidence="3" type="ORF">DENIS_0398</name>
</gene>
<organism evidence="3 4">
    <name type="scientific">Desulfonema ishimotonii</name>
    <dbReference type="NCBI Taxonomy" id="45657"/>
    <lineage>
        <taxon>Bacteria</taxon>
        <taxon>Pseudomonadati</taxon>
        <taxon>Thermodesulfobacteriota</taxon>
        <taxon>Desulfobacteria</taxon>
        <taxon>Desulfobacterales</taxon>
        <taxon>Desulfococcaceae</taxon>
        <taxon>Desulfonema</taxon>
    </lineage>
</organism>
<dbReference type="Gene3D" id="3.40.1350.10">
    <property type="match status" value="1"/>
</dbReference>
<protein>
    <recommendedName>
        <fullName evidence="2">UPF0102 protein DENIS_0398</fullName>
    </recommendedName>
</protein>
<comment type="caution">
    <text evidence="3">The sequence shown here is derived from an EMBL/GenBank/DDBJ whole genome shotgun (WGS) entry which is preliminary data.</text>
</comment>
<dbReference type="NCBIfam" id="NF009150">
    <property type="entry name" value="PRK12497.1-3"/>
    <property type="match status" value="1"/>
</dbReference>
<comment type="similarity">
    <text evidence="1 2">Belongs to the UPF0102 family.</text>
</comment>
<reference evidence="4" key="1">
    <citation type="submission" date="2017-11" db="EMBL/GenBank/DDBJ databases">
        <authorList>
            <person name="Watanabe M."/>
            <person name="Kojima H."/>
        </authorList>
    </citation>
    <scope>NUCLEOTIDE SEQUENCE [LARGE SCALE GENOMIC DNA]</scope>
    <source>
        <strain evidence="4">Tokyo 01</strain>
    </source>
</reference>
<dbReference type="InterPro" id="IPR003509">
    <property type="entry name" value="UPF0102_YraN-like"/>
</dbReference>
<dbReference type="GO" id="GO:0003676">
    <property type="term" value="F:nucleic acid binding"/>
    <property type="evidence" value="ECO:0007669"/>
    <property type="project" value="InterPro"/>
</dbReference>
<evidence type="ECO:0000256" key="2">
    <source>
        <dbReference type="HAMAP-Rule" id="MF_00048"/>
    </source>
</evidence>